<evidence type="ECO:0000313" key="3">
    <source>
        <dbReference type="EMBL" id="MFI6501229.1"/>
    </source>
</evidence>
<dbReference type="InterPro" id="IPR029068">
    <property type="entry name" value="Glyas_Bleomycin-R_OHBP_Dase"/>
</dbReference>
<evidence type="ECO:0000256" key="1">
    <source>
        <dbReference type="SAM" id="MobiDB-lite"/>
    </source>
</evidence>
<keyword evidence="4" id="KW-1185">Reference proteome</keyword>
<dbReference type="Gene3D" id="3.10.180.10">
    <property type="entry name" value="2,3-Dihydroxybiphenyl 1,2-Dioxygenase, domain 1"/>
    <property type="match status" value="1"/>
</dbReference>
<evidence type="ECO:0000259" key="2">
    <source>
        <dbReference type="Pfam" id="PF18029"/>
    </source>
</evidence>
<accession>A0ABW7Z3D5</accession>
<evidence type="ECO:0000313" key="4">
    <source>
        <dbReference type="Proteomes" id="UP001612741"/>
    </source>
</evidence>
<dbReference type="Proteomes" id="UP001612741">
    <property type="component" value="Unassembled WGS sequence"/>
</dbReference>
<proteinExistence type="predicted"/>
<dbReference type="InterPro" id="IPR041581">
    <property type="entry name" value="Glyoxalase_6"/>
</dbReference>
<gene>
    <name evidence="3" type="ORF">ACIBG2_27895</name>
</gene>
<feature type="compositionally biased region" description="Gly residues" evidence="1">
    <location>
        <begin position="127"/>
        <end position="144"/>
    </location>
</feature>
<protein>
    <submittedName>
        <fullName evidence="3">VOC family protein</fullName>
    </submittedName>
</protein>
<organism evidence="3 4">
    <name type="scientific">Nonomuraea typhae</name>
    <dbReference type="NCBI Taxonomy" id="2603600"/>
    <lineage>
        <taxon>Bacteria</taxon>
        <taxon>Bacillati</taxon>
        <taxon>Actinomycetota</taxon>
        <taxon>Actinomycetes</taxon>
        <taxon>Streptosporangiales</taxon>
        <taxon>Streptosporangiaceae</taxon>
        <taxon>Nonomuraea</taxon>
    </lineage>
</organism>
<dbReference type="Pfam" id="PF18029">
    <property type="entry name" value="Glyoxalase_6"/>
    <property type="match status" value="1"/>
</dbReference>
<reference evidence="3 4" key="1">
    <citation type="submission" date="2024-10" db="EMBL/GenBank/DDBJ databases">
        <title>The Natural Products Discovery Center: Release of the First 8490 Sequenced Strains for Exploring Actinobacteria Biosynthetic Diversity.</title>
        <authorList>
            <person name="Kalkreuter E."/>
            <person name="Kautsar S.A."/>
            <person name="Yang D."/>
            <person name="Bader C.D."/>
            <person name="Teijaro C.N."/>
            <person name="Fluegel L."/>
            <person name="Davis C.M."/>
            <person name="Simpson J.R."/>
            <person name="Lauterbach L."/>
            <person name="Steele A.D."/>
            <person name="Gui C."/>
            <person name="Meng S."/>
            <person name="Li G."/>
            <person name="Viehrig K."/>
            <person name="Ye F."/>
            <person name="Su P."/>
            <person name="Kiefer A.F."/>
            <person name="Nichols A."/>
            <person name="Cepeda A.J."/>
            <person name="Yan W."/>
            <person name="Fan B."/>
            <person name="Jiang Y."/>
            <person name="Adhikari A."/>
            <person name="Zheng C.-J."/>
            <person name="Schuster L."/>
            <person name="Cowan T.M."/>
            <person name="Smanski M.J."/>
            <person name="Chevrette M.G."/>
            <person name="De Carvalho L.P.S."/>
            <person name="Shen B."/>
        </authorList>
    </citation>
    <scope>NUCLEOTIDE SEQUENCE [LARGE SCALE GENOMIC DNA]</scope>
    <source>
        <strain evidence="3 4">NPDC050545</strain>
    </source>
</reference>
<dbReference type="SUPFAM" id="SSF54593">
    <property type="entry name" value="Glyoxalase/Bleomycin resistance protein/Dihydroxybiphenyl dioxygenase"/>
    <property type="match status" value="1"/>
</dbReference>
<sequence>MAQLHDLVIDCRHPASQARFWAALLDGYAVAPYDEEELRRLSAMGLSGPEDDPTVLVEGPDGAPRMWFVKVPEPKLVKNRVHLDVRAADLEAERERLLGLGARETGRHENWIVMADPEGNEFCLQPAGGGQPGGQVGGGPVAGA</sequence>
<comment type="caution">
    <text evidence="3">The sequence shown here is derived from an EMBL/GenBank/DDBJ whole genome shotgun (WGS) entry which is preliminary data.</text>
</comment>
<dbReference type="PANTHER" id="PTHR35908:SF1">
    <property type="entry name" value="CONSERVED PROTEIN"/>
    <property type="match status" value="1"/>
</dbReference>
<dbReference type="PANTHER" id="PTHR35908">
    <property type="entry name" value="HYPOTHETICAL FUSION PROTEIN"/>
    <property type="match status" value="1"/>
</dbReference>
<feature type="domain" description="Glyoxalase-like" evidence="2">
    <location>
        <begin position="7"/>
        <end position="124"/>
    </location>
</feature>
<name>A0ABW7Z3D5_9ACTN</name>
<dbReference type="EMBL" id="JBITGY010000007">
    <property type="protein sequence ID" value="MFI6501229.1"/>
    <property type="molecule type" value="Genomic_DNA"/>
</dbReference>
<dbReference type="RefSeq" id="WP_397085603.1">
    <property type="nucleotide sequence ID" value="NZ_JBITGY010000007.1"/>
</dbReference>
<feature type="region of interest" description="Disordered" evidence="1">
    <location>
        <begin position="125"/>
        <end position="144"/>
    </location>
</feature>